<organism evidence="3 4">
    <name type="scientific">Sphingobacterium kyonggiense</name>
    <dbReference type="NCBI Taxonomy" id="714075"/>
    <lineage>
        <taxon>Bacteria</taxon>
        <taxon>Pseudomonadati</taxon>
        <taxon>Bacteroidota</taxon>
        <taxon>Sphingobacteriia</taxon>
        <taxon>Sphingobacteriales</taxon>
        <taxon>Sphingobacteriaceae</taxon>
        <taxon>Sphingobacterium</taxon>
    </lineage>
</organism>
<protein>
    <submittedName>
        <fullName evidence="3">DUF3810 domain-containing protein</fullName>
    </submittedName>
</protein>
<proteinExistence type="predicted"/>
<comment type="caution">
    <text evidence="3">The sequence shown here is derived from an EMBL/GenBank/DDBJ whole genome shotgun (WGS) entry which is preliminary data.</text>
</comment>
<dbReference type="RefSeq" id="WP_344674603.1">
    <property type="nucleotide sequence ID" value="NZ_BAAAZI010000008.1"/>
</dbReference>
<sequence>MKGNPLKRIGIWVFSLLLLILLLNGLMSNGNFVENYYSKSFYPIFSWIPKILFGWIPFSFGDVSYALLLVLGIYLLLKSIFLLFRKQGKKALYSFSKLIILLLGIYAYFHISWGLNYYRTPISKQLNLNTDTVLLEDHLSVLSNHIQLVNALREKLDFNSLQRKEAEKRIESLMKNDMDFPMLSKTQVQIKYPFSNTLASYFGVSGYFNPLTHEAHINGKMPLASYPFTVAHELSHQMGIGFEDECNFIAYVKLHQQQDPWFAYSAYYESVSYLLRSLYLVDPVLFKRYKEQLSPKVLGDFKTDQEFWKNYTGWIADISGLFYDQYLKHNNQAEGMARYGMVTRLIIAYEKNKRPLE</sequence>
<name>A0ABP7YT68_9SPHI</name>
<accession>A0ABP7YT68</accession>
<feature type="transmembrane region" description="Helical" evidence="2">
    <location>
        <begin position="52"/>
        <end position="77"/>
    </location>
</feature>
<dbReference type="InterPro" id="IPR024294">
    <property type="entry name" value="DUF3810"/>
</dbReference>
<feature type="transmembrane region" description="Helical" evidence="2">
    <location>
        <begin position="98"/>
        <end position="118"/>
    </location>
</feature>
<feature type="coiled-coil region" evidence="1">
    <location>
        <begin position="149"/>
        <end position="176"/>
    </location>
</feature>
<keyword evidence="2" id="KW-1133">Transmembrane helix</keyword>
<evidence type="ECO:0000256" key="1">
    <source>
        <dbReference type="SAM" id="Coils"/>
    </source>
</evidence>
<evidence type="ECO:0000256" key="2">
    <source>
        <dbReference type="SAM" id="Phobius"/>
    </source>
</evidence>
<keyword evidence="2" id="KW-0812">Transmembrane</keyword>
<keyword evidence="4" id="KW-1185">Reference proteome</keyword>
<reference evidence="4" key="1">
    <citation type="journal article" date="2019" name="Int. J. Syst. Evol. Microbiol.">
        <title>The Global Catalogue of Microorganisms (GCM) 10K type strain sequencing project: providing services to taxonomists for standard genome sequencing and annotation.</title>
        <authorList>
            <consortium name="The Broad Institute Genomics Platform"/>
            <consortium name="The Broad Institute Genome Sequencing Center for Infectious Disease"/>
            <person name="Wu L."/>
            <person name="Ma J."/>
        </authorList>
    </citation>
    <scope>NUCLEOTIDE SEQUENCE [LARGE SCALE GENOMIC DNA]</scope>
    <source>
        <strain evidence="4">JCM 16704</strain>
    </source>
</reference>
<keyword evidence="2" id="KW-0472">Membrane</keyword>
<dbReference type="Proteomes" id="UP001500101">
    <property type="component" value="Unassembled WGS sequence"/>
</dbReference>
<evidence type="ECO:0000313" key="4">
    <source>
        <dbReference type="Proteomes" id="UP001500101"/>
    </source>
</evidence>
<evidence type="ECO:0000313" key="3">
    <source>
        <dbReference type="EMBL" id="GAA4140878.1"/>
    </source>
</evidence>
<keyword evidence="1" id="KW-0175">Coiled coil</keyword>
<dbReference type="Pfam" id="PF12725">
    <property type="entry name" value="DUF3810"/>
    <property type="match status" value="1"/>
</dbReference>
<gene>
    <name evidence="3" type="ORF">GCM10022216_20390</name>
</gene>
<dbReference type="EMBL" id="BAAAZI010000008">
    <property type="protein sequence ID" value="GAA4140878.1"/>
    <property type="molecule type" value="Genomic_DNA"/>
</dbReference>